<evidence type="ECO:0000256" key="5">
    <source>
        <dbReference type="ARBA" id="ARBA00022692"/>
    </source>
</evidence>
<keyword evidence="7 8" id="KW-0472">Membrane</keyword>
<keyword evidence="6 8" id="KW-1133">Transmembrane helix</keyword>
<evidence type="ECO:0000259" key="9">
    <source>
        <dbReference type="Pfam" id="PF02687"/>
    </source>
</evidence>
<sequence length="424" mass="46015">MTEKAVKEPGAFAPFEWLLAFRYLRARRKKGSVSVIAFFCVLGIALGVATLIIVLSVMNGFRKELFDKILGLNGHVIVRPLARPFTDYDEVAKRLNAVKGVDHALAVVEGQVMISSQNGSSGVIVRGLKGRDLEALKSISGNIRFGTLDGFDDSGGIAIGTRLANTLNVFVGSEVTLLAPKGASTPFGTAPRVKRYRIAAVFEMGMSEYDGSIAFMPMKEAQGFFNLGEAVHVLEVVIDNPDNVEAMRGVLQDAGGPDMLLTDWRQRNATFYNTLKVERNVMFIIVMLIVLVATLNIISGLTMLVKNKGRDIAVLRTMGATRGAVMRVFFISGTSIGLIGTLVGVILGVLISLHLEDIRQLVSWLTNTHLFDPSVYFLSSLPSQLDPSEVIVVVVIALLLSMGATIYPALQAARLDPVEALRYE</sequence>
<feature type="domain" description="MacB-like periplasmic core" evidence="10">
    <location>
        <begin position="38"/>
        <end position="251"/>
    </location>
</feature>
<dbReference type="InterPro" id="IPR003838">
    <property type="entry name" value="ABC3_permease_C"/>
</dbReference>
<dbReference type="NCBIfam" id="TIGR02212">
    <property type="entry name" value="lolCE"/>
    <property type="match status" value="1"/>
</dbReference>
<evidence type="ECO:0000256" key="6">
    <source>
        <dbReference type="ARBA" id="ARBA00022989"/>
    </source>
</evidence>
<gene>
    <name evidence="11" type="ORF">JDN41_08995</name>
</gene>
<accession>A0A8I1GGV4</accession>
<dbReference type="Pfam" id="PF02687">
    <property type="entry name" value="FtsX"/>
    <property type="match status" value="1"/>
</dbReference>
<dbReference type="AlphaFoldDB" id="A0A8I1GGV4"/>
<proteinExistence type="inferred from homology"/>
<keyword evidence="11" id="KW-0449">Lipoprotein</keyword>
<comment type="caution">
    <text evidence="11">The sequence shown here is derived from an EMBL/GenBank/DDBJ whole genome shotgun (WGS) entry which is preliminary data.</text>
</comment>
<feature type="transmembrane region" description="Helical" evidence="8">
    <location>
        <begin position="281"/>
        <end position="305"/>
    </location>
</feature>
<dbReference type="RefSeq" id="WP_037232934.1">
    <property type="nucleotide sequence ID" value="NZ_JAEMUK010000016.1"/>
</dbReference>
<comment type="subcellular location">
    <subcellularLocation>
        <location evidence="1">Cell membrane</location>
        <topology evidence="1">Multi-pass membrane protein</topology>
    </subcellularLocation>
</comment>
<keyword evidence="5 8" id="KW-0812">Transmembrane</keyword>
<dbReference type="InterPro" id="IPR025857">
    <property type="entry name" value="MacB_PCD"/>
</dbReference>
<keyword evidence="4" id="KW-1003">Cell membrane</keyword>
<evidence type="ECO:0000256" key="7">
    <source>
        <dbReference type="ARBA" id="ARBA00023136"/>
    </source>
</evidence>
<evidence type="ECO:0000259" key="10">
    <source>
        <dbReference type="Pfam" id="PF12704"/>
    </source>
</evidence>
<evidence type="ECO:0000313" key="11">
    <source>
        <dbReference type="EMBL" id="MBJ7543696.1"/>
    </source>
</evidence>
<evidence type="ECO:0000256" key="4">
    <source>
        <dbReference type="ARBA" id="ARBA00022475"/>
    </source>
</evidence>
<feature type="domain" description="ABC3 transporter permease C-terminal" evidence="9">
    <location>
        <begin position="284"/>
        <end position="417"/>
    </location>
</feature>
<dbReference type="GO" id="GO:0098797">
    <property type="term" value="C:plasma membrane protein complex"/>
    <property type="evidence" value="ECO:0007669"/>
    <property type="project" value="TreeGrafter"/>
</dbReference>
<dbReference type="InterPro" id="IPR051447">
    <property type="entry name" value="Lipoprotein-release_system"/>
</dbReference>
<dbReference type="GO" id="GO:0044874">
    <property type="term" value="P:lipoprotein localization to outer membrane"/>
    <property type="evidence" value="ECO:0007669"/>
    <property type="project" value="TreeGrafter"/>
</dbReference>
<organism evidence="11 12">
    <name type="scientific">Rhodomicrobium udaipurense</name>
    <dbReference type="NCBI Taxonomy" id="1202716"/>
    <lineage>
        <taxon>Bacteria</taxon>
        <taxon>Pseudomonadati</taxon>
        <taxon>Pseudomonadota</taxon>
        <taxon>Alphaproteobacteria</taxon>
        <taxon>Hyphomicrobiales</taxon>
        <taxon>Hyphomicrobiaceae</taxon>
        <taxon>Rhodomicrobium</taxon>
    </lineage>
</organism>
<evidence type="ECO:0000256" key="1">
    <source>
        <dbReference type="ARBA" id="ARBA00004651"/>
    </source>
</evidence>
<comment type="similarity">
    <text evidence="2">Belongs to the ABC-4 integral membrane protein family. LolC/E subfamily.</text>
</comment>
<keyword evidence="12" id="KW-1185">Reference proteome</keyword>
<protein>
    <submittedName>
        <fullName evidence="11">Lipoprotein-releasing ABC transporter permease subunit</fullName>
    </submittedName>
</protein>
<dbReference type="GO" id="GO:0042953">
    <property type="term" value="P:lipoprotein transport"/>
    <property type="evidence" value="ECO:0007669"/>
    <property type="project" value="InterPro"/>
</dbReference>
<feature type="transmembrane region" description="Helical" evidence="8">
    <location>
        <begin position="390"/>
        <end position="410"/>
    </location>
</feature>
<keyword evidence="3" id="KW-0813">Transport</keyword>
<name>A0A8I1GGV4_9HYPH</name>
<evidence type="ECO:0000256" key="2">
    <source>
        <dbReference type="ARBA" id="ARBA00005236"/>
    </source>
</evidence>
<evidence type="ECO:0000256" key="3">
    <source>
        <dbReference type="ARBA" id="ARBA00022448"/>
    </source>
</evidence>
<dbReference type="PANTHER" id="PTHR30489:SF0">
    <property type="entry name" value="LIPOPROTEIN-RELEASING SYSTEM TRANSMEMBRANE PROTEIN LOLE"/>
    <property type="match status" value="1"/>
</dbReference>
<dbReference type="PANTHER" id="PTHR30489">
    <property type="entry name" value="LIPOPROTEIN-RELEASING SYSTEM TRANSMEMBRANE PROTEIN LOLE"/>
    <property type="match status" value="1"/>
</dbReference>
<reference evidence="11 12" key="1">
    <citation type="submission" date="2020-12" db="EMBL/GenBank/DDBJ databases">
        <title>Revised draft genomes of Rhodomicrobium vannielii ATCC 17100 and Rhodomicrobium udaipurense JA643.</title>
        <authorList>
            <person name="Conners E.M."/>
            <person name="Davenport E.J."/>
            <person name="Bose A."/>
        </authorList>
    </citation>
    <scope>NUCLEOTIDE SEQUENCE [LARGE SCALE GENOMIC DNA]</scope>
    <source>
        <strain evidence="11 12">JA643</strain>
    </source>
</reference>
<dbReference type="Proteomes" id="UP000623250">
    <property type="component" value="Unassembled WGS sequence"/>
</dbReference>
<feature type="transmembrane region" description="Helical" evidence="8">
    <location>
        <begin position="326"/>
        <end position="355"/>
    </location>
</feature>
<dbReference type="EMBL" id="JAEMUK010000016">
    <property type="protein sequence ID" value="MBJ7543696.1"/>
    <property type="molecule type" value="Genomic_DNA"/>
</dbReference>
<dbReference type="Pfam" id="PF12704">
    <property type="entry name" value="MacB_PCD"/>
    <property type="match status" value="1"/>
</dbReference>
<feature type="transmembrane region" description="Helical" evidence="8">
    <location>
        <begin position="35"/>
        <end position="58"/>
    </location>
</feature>
<evidence type="ECO:0000256" key="8">
    <source>
        <dbReference type="SAM" id="Phobius"/>
    </source>
</evidence>
<evidence type="ECO:0000313" key="12">
    <source>
        <dbReference type="Proteomes" id="UP000623250"/>
    </source>
</evidence>
<dbReference type="InterPro" id="IPR011925">
    <property type="entry name" value="LolCE_TM"/>
</dbReference>